<proteinExistence type="inferred from homology"/>
<reference evidence="3" key="1">
    <citation type="submission" date="2020-08" db="EMBL/GenBank/DDBJ databases">
        <title>Genome public.</title>
        <authorList>
            <person name="Liu C."/>
            <person name="Sun Q."/>
        </authorList>
    </citation>
    <scope>NUCLEOTIDE SEQUENCE</scope>
    <source>
        <strain evidence="3">BX5</strain>
    </source>
</reference>
<comment type="similarity">
    <text evidence="1">Belongs to the RelB/DinJ antitoxin family.</text>
</comment>
<dbReference type="GO" id="GO:0006351">
    <property type="term" value="P:DNA-templated transcription"/>
    <property type="evidence" value="ECO:0007669"/>
    <property type="project" value="TreeGrafter"/>
</dbReference>
<evidence type="ECO:0000313" key="4">
    <source>
        <dbReference type="Proteomes" id="UP000602260"/>
    </source>
</evidence>
<dbReference type="InterPro" id="IPR013321">
    <property type="entry name" value="Arc_rbn_hlx_hlx"/>
</dbReference>
<evidence type="ECO:0000256" key="2">
    <source>
        <dbReference type="ARBA" id="ARBA00022649"/>
    </source>
</evidence>
<dbReference type="Pfam" id="PF04221">
    <property type="entry name" value="RelB"/>
    <property type="match status" value="1"/>
</dbReference>
<keyword evidence="2" id="KW-1277">Toxin-antitoxin system</keyword>
<name>A0A8J6M5E2_9FIRM</name>
<evidence type="ECO:0000256" key="1">
    <source>
        <dbReference type="ARBA" id="ARBA00010562"/>
    </source>
</evidence>
<dbReference type="InterPro" id="IPR007337">
    <property type="entry name" value="RelB/DinJ"/>
</dbReference>
<evidence type="ECO:0000313" key="3">
    <source>
        <dbReference type="EMBL" id="MBC5716881.1"/>
    </source>
</evidence>
<dbReference type="AlphaFoldDB" id="A0A8J6M5E2"/>
<sequence>MDSNMTFRIDSEVKAQMAAICDALGMSTSTAFNIFANAFVRAKGMPFAVTIQEPVTAVSREKMLADTDQLLSEFASDYKRMAE</sequence>
<dbReference type="RefSeq" id="WP_108979731.1">
    <property type="nucleotide sequence ID" value="NZ_JACOPN010000003.1"/>
</dbReference>
<comment type="caution">
    <text evidence="3">The sequence shown here is derived from an EMBL/GenBank/DDBJ whole genome shotgun (WGS) entry which is preliminary data.</text>
</comment>
<dbReference type="PANTHER" id="PTHR38781:SF1">
    <property type="entry name" value="ANTITOXIN DINJ-RELATED"/>
    <property type="match status" value="1"/>
</dbReference>
<dbReference type="Gene3D" id="1.10.1220.10">
    <property type="entry name" value="Met repressor-like"/>
    <property type="match status" value="1"/>
</dbReference>
<organism evidence="3 4">
    <name type="scientific">Flintibacter faecis</name>
    <dbReference type="NCBI Taxonomy" id="2763047"/>
    <lineage>
        <taxon>Bacteria</taxon>
        <taxon>Bacillati</taxon>
        <taxon>Bacillota</taxon>
        <taxon>Clostridia</taxon>
        <taxon>Eubacteriales</taxon>
        <taxon>Flintibacter</taxon>
    </lineage>
</organism>
<keyword evidence="4" id="KW-1185">Reference proteome</keyword>
<dbReference type="PANTHER" id="PTHR38781">
    <property type="entry name" value="ANTITOXIN DINJ-RELATED"/>
    <property type="match status" value="1"/>
</dbReference>
<dbReference type="Proteomes" id="UP000602260">
    <property type="component" value="Unassembled WGS sequence"/>
</dbReference>
<dbReference type="EMBL" id="JACOPN010000003">
    <property type="protein sequence ID" value="MBC5716881.1"/>
    <property type="molecule type" value="Genomic_DNA"/>
</dbReference>
<dbReference type="GO" id="GO:0006355">
    <property type="term" value="P:regulation of DNA-templated transcription"/>
    <property type="evidence" value="ECO:0007669"/>
    <property type="project" value="InterPro"/>
</dbReference>
<gene>
    <name evidence="3" type="ORF">H8S55_06075</name>
</gene>
<accession>A0A8J6M5E2</accession>
<protein>
    <submittedName>
        <fullName evidence="3">Type II toxin-antitoxin system RelB/DinJ family antitoxin</fullName>
    </submittedName>
</protein>
<dbReference type="NCBIfam" id="TIGR02384">
    <property type="entry name" value="RelB_DinJ"/>
    <property type="match status" value="1"/>
</dbReference>